<dbReference type="KEGG" id="cfon:HZU75_01595"/>
<evidence type="ECO:0000313" key="4">
    <source>
        <dbReference type="Proteomes" id="UP000510822"/>
    </source>
</evidence>
<protein>
    <submittedName>
        <fullName evidence="3">Amino acid ABC transporter substrate-binding protein</fullName>
    </submittedName>
</protein>
<evidence type="ECO:0000256" key="1">
    <source>
        <dbReference type="ARBA" id="ARBA00022729"/>
    </source>
</evidence>
<dbReference type="SUPFAM" id="SSF53850">
    <property type="entry name" value="Periplasmic binding protein-like II"/>
    <property type="match status" value="1"/>
</dbReference>
<dbReference type="PANTHER" id="PTHR35936:SF25">
    <property type="entry name" value="ABC TRANSPORTER SUBSTRATE-BINDING PROTEIN"/>
    <property type="match status" value="1"/>
</dbReference>
<keyword evidence="4" id="KW-1185">Reference proteome</keyword>
<dbReference type="PANTHER" id="PTHR35936">
    <property type="entry name" value="MEMBRANE-BOUND LYTIC MUREIN TRANSGLYCOSYLASE F"/>
    <property type="match status" value="1"/>
</dbReference>
<dbReference type="InterPro" id="IPR001638">
    <property type="entry name" value="Solute-binding_3/MltF_N"/>
</dbReference>
<gene>
    <name evidence="3" type="ORF">HZU75_01595</name>
</gene>
<accession>A0A7D5ZGQ7</accession>
<keyword evidence="1" id="KW-0732">Signal</keyword>
<proteinExistence type="predicted"/>
<name>A0A7D5ZGQ7_9NEIS</name>
<dbReference type="Pfam" id="PF00497">
    <property type="entry name" value="SBP_bac_3"/>
    <property type="match status" value="1"/>
</dbReference>
<evidence type="ECO:0000259" key="2">
    <source>
        <dbReference type="SMART" id="SM00062"/>
    </source>
</evidence>
<dbReference type="Proteomes" id="UP000510822">
    <property type="component" value="Chromosome"/>
</dbReference>
<reference evidence="3 4" key="1">
    <citation type="journal article" date="2016" name="Int. J. Syst. Evol. Microbiol.">
        <title>Chitinibacter fontanus sp. nov., isolated from a spring.</title>
        <authorList>
            <person name="Sheu S.Y."/>
            <person name="Li Y.S."/>
            <person name="Young C.C."/>
            <person name="Chen W.M."/>
        </authorList>
    </citation>
    <scope>NUCLEOTIDE SEQUENCE [LARGE SCALE GENOMIC DNA]</scope>
    <source>
        <strain evidence="3 4">STM-7</strain>
    </source>
</reference>
<dbReference type="RefSeq" id="WP_180307473.1">
    <property type="nucleotide sequence ID" value="NZ_CP058952.1"/>
</dbReference>
<dbReference type="SMART" id="SM00062">
    <property type="entry name" value="PBPb"/>
    <property type="match status" value="1"/>
</dbReference>
<dbReference type="EMBL" id="CP058952">
    <property type="protein sequence ID" value="QLI80330.1"/>
    <property type="molecule type" value="Genomic_DNA"/>
</dbReference>
<organism evidence="3 4">
    <name type="scientific">Chitinibacter fontanus</name>
    <dbReference type="NCBI Taxonomy" id="1737446"/>
    <lineage>
        <taxon>Bacteria</taxon>
        <taxon>Pseudomonadati</taxon>
        <taxon>Pseudomonadota</taxon>
        <taxon>Betaproteobacteria</taxon>
        <taxon>Neisseriales</taxon>
        <taxon>Chitinibacteraceae</taxon>
        <taxon>Chitinibacter</taxon>
    </lineage>
</organism>
<dbReference type="Gene3D" id="3.40.190.10">
    <property type="entry name" value="Periplasmic binding protein-like II"/>
    <property type="match status" value="2"/>
</dbReference>
<feature type="domain" description="Solute-binding protein family 3/N-terminal" evidence="2">
    <location>
        <begin position="37"/>
        <end position="266"/>
    </location>
</feature>
<sequence length="266" mass="29512">MPRGSTDAHSILSKTLTAVVLSTLINVSVEAGSCLTSLKVSWDTWAPFHYQDAHGQMQGYAVQVLNEMAKRAQCKLSYVQRPWKRTLNELATGDVDLAMETLKTPEREQFALFSGPYSPTVIQLYHNTNSARAWNIRTLADLERYPGVRIGVARGDSFGSEIDQWLAQSHPGIVVDVAPTMQANLQKLAYGRIDLAFASSLSAIAVIKSLRLNTISPLAVGWTIEDAHFAFSKISVSDGDFQRMNQALESMRKDGKLAELVRLYRH</sequence>
<dbReference type="AlphaFoldDB" id="A0A7D5ZGQ7"/>
<evidence type="ECO:0000313" key="3">
    <source>
        <dbReference type="EMBL" id="QLI80330.1"/>
    </source>
</evidence>